<gene>
    <name evidence="2" type="ORF">FIL88_05980</name>
</gene>
<dbReference type="InterPro" id="IPR007138">
    <property type="entry name" value="ABM_dom"/>
</dbReference>
<keyword evidence="3" id="KW-1185">Reference proteome</keyword>
<keyword evidence="2" id="KW-0503">Monooxygenase</keyword>
<reference evidence="2 3" key="1">
    <citation type="submission" date="2019-06" db="EMBL/GenBank/DDBJ databases">
        <title>A novel species of marine bacteria.</title>
        <authorList>
            <person name="Wang Y."/>
        </authorList>
    </citation>
    <scope>NUCLEOTIDE SEQUENCE [LARGE SCALE GENOMIC DNA]</scope>
    <source>
        <strain evidence="2 3">MA1-10</strain>
    </source>
</reference>
<dbReference type="Gene3D" id="3.30.70.100">
    <property type="match status" value="1"/>
</dbReference>
<dbReference type="OrthoDB" id="9797178at2"/>
<dbReference type="Proteomes" id="UP000315816">
    <property type="component" value="Unassembled WGS sequence"/>
</dbReference>
<dbReference type="AlphaFoldDB" id="A0A545SVX6"/>
<dbReference type="GO" id="GO:0004497">
    <property type="term" value="F:monooxygenase activity"/>
    <property type="evidence" value="ECO:0007669"/>
    <property type="project" value="UniProtKB-KW"/>
</dbReference>
<evidence type="ECO:0000259" key="1">
    <source>
        <dbReference type="PROSITE" id="PS51725"/>
    </source>
</evidence>
<dbReference type="SUPFAM" id="SSF54909">
    <property type="entry name" value="Dimeric alpha+beta barrel"/>
    <property type="match status" value="1"/>
</dbReference>
<sequence>MTQKPNIVLTGHIDVPQDRIEAVRAALPAHIALTRAEPGCLSFLVVEDRCHPGRFNVSERFTHRSAFDAHQARTKASDWATITAGIPRHYTVTEVDA</sequence>
<dbReference type="RefSeq" id="WP_142852867.1">
    <property type="nucleotide sequence ID" value="NZ_FXWW01000001.1"/>
</dbReference>
<evidence type="ECO:0000313" key="2">
    <source>
        <dbReference type="EMBL" id="TQV69115.1"/>
    </source>
</evidence>
<dbReference type="EMBL" id="VICH01000004">
    <property type="protein sequence ID" value="TQV69115.1"/>
    <property type="molecule type" value="Genomic_DNA"/>
</dbReference>
<dbReference type="Pfam" id="PF03992">
    <property type="entry name" value="ABM"/>
    <property type="match status" value="1"/>
</dbReference>
<proteinExistence type="predicted"/>
<evidence type="ECO:0000313" key="3">
    <source>
        <dbReference type="Proteomes" id="UP000315816"/>
    </source>
</evidence>
<comment type="caution">
    <text evidence="2">The sequence shown here is derived from an EMBL/GenBank/DDBJ whole genome shotgun (WGS) entry which is preliminary data.</text>
</comment>
<dbReference type="PROSITE" id="PS51725">
    <property type="entry name" value="ABM"/>
    <property type="match status" value="1"/>
</dbReference>
<keyword evidence="2" id="KW-0560">Oxidoreductase</keyword>
<organism evidence="2 3">
    <name type="scientific">Aliiroseovarius halocynthiae</name>
    <dbReference type="NCBI Taxonomy" id="985055"/>
    <lineage>
        <taxon>Bacteria</taxon>
        <taxon>Pseudomonadati</taxon>
        <taxon>Pseudomonadota</taxon>
        <taxon>Alphaproteobacteria</taxon>
        <taxon>Rhodobacterales</taxon>
        <taxon>Paracoccaceae</taxon>
        <taxon>Aliiroseovarius</taxon>
    </lineage>
</organism>
<feature type="domain" description="ABM" evidence="1">
    <location>
        <begin position="7"/>
        <end position="95"/>
    </location>
</feature>
<name>A0A545SVX6_9RHOB</name>
<accession>A0A545SVX6</accession>
<protein>
    <submittedName>
        <fullName evidence="2">Antibiotic biosynthesis monooxygenase</fullName>
    </submittedName>
</protein>
<dbReference type="InterPro" id="IPR011008">
    <property type="entry name" value="Dimeric_a/b-barrel"/>
</dbReference>